<evidence type="ECO:0000313" key="1">
    <source>
        <dbReference type="EMBL" id="CAG8857330.1"/>
    </source>
</evidence>
<protein>
    <submittedName>
        <fullName evidence="1">25178_t:CDS:1</fullName>
    </submittedName>
</protein>
<name>A0ABN7XQI0_GIGMA</name>
<gene>
    <name evidence="1" type="ORF">GMARGA_LOCUS46151</name>
</gene>
<proteinExistence type="predicted"/>
<dbReference type="EMBL" id="CAJVQB010169562">
    <property type="protein sequence ID" value="CAG8857330.1"/>
    <property type="molecule type" value="Genomic_DNA"/>
</dbReference>
<accession>A0ABN7XQI0</accession>
<comment type="caution">
    <text evidence="1">The sequence shown here is derived from an EMBL/GenBank/DDBJ whole genome shotgun (WGS) entry which is preliminary data.</text>
</comment>
<evidence type="ECO:0000313" key="2">
    <source>
        <dbReference type="Proteomes" id="UP000789901"/>
    </source>
</evidence>
<reference evidence="1 2" key="1">
    <citation type="submission" date="2021-06" db="EMBL/GenBank/DDBJ databases">
        <authorList>
            <person name="Kallberg Y."/>
            <person name="Tangrot J."/>
            <person name="Rosling A."/>
        </authorList>
    </citation>
    <scope>NUCLEOTIDE SEQUENCE [LARGE SCALE GENOMIC DNA]</scope>
    <source>
        <strain evidence="1 2">120-4 pot B 10/14</strain>
    </source>
</reference>
<keyword evidence="2" id="KW-1185">Reference proteome</keyword>
<dbReference type="Proteomes" id="UP000789901">
    <property type="component" value="Unassembled WGS sequence"/>
</dbReference>
<sequence>FVWDCFGVLVSWSAIGGRLVGCVADVVSLVGVLKTGSSSISIMFGRESGCLKRLGDGTKLKSVDSIVCAIGDLEVFGWSIVGV</sequence>
<organism evidence="1 2">
    <name type="scientific">Gigaspora margarita</name>
    <dbReference type="NCBI Taxonomy" id="4874"/>
    <lineage>
        <taxon>Eukaryota</taxon>
        <taxon>Fungi</taxon>
        <taxon>Fungi incertae sedis</taxon>
        <taxon>Mucoromycota</taxon>
        <taxon>Glomeromycotina</taxon>
        <taxon>Glomeromycetes</taxon>
        <taxon>Diversisporales</taxon>
        <taxon>Gigasporaceae</taxon>
        <taxon>Gigaspora</taxon>
    </lineage>
</organism>
<feature type="non-terminal residue" evidence="1">
    <location>
        <position position="1"/>
    </location>
</feature>
<feature type="non-terminal residue" evidence="1">
    <location>
        <position position="83"/>
    </location>
</feature>